<feature type="compositionally biased region" description="Basic and acidic residues" evidence="1">
    <location>
        <begin position="292"/>
        <end position="309"/>
    </location>
</feature>
<protein>
    <recommendedName>
        <fullName evidence="4">Neuroguidin-like protein</fullName>
    </recommendedName>
</protein>
<dbReference type="AlphaFoldDB" id="A0A086T720"/>
<evidence type="ECO:0000256" key="1">
    <source>
        <dbReference type="SAM" id="MobiDB-lite"/>
    </source>
</evidence>
<evidence type="ECO:0000313" key="3">
    <source>
        <dbReference type="Proteomes" id="UP000029964"/>
    </source>
</evidence>
<evidence type="ECO:0008006" key="4">
    <source>
        <dbReference type="Google" id="ProtNLM"/>
    </source>
</evidence>
<feature type="compositionally biased region" description="Low complexity" evidence="1">
    <location>
        <begin position="132"/>
        <end position="150"/>
    </location>
</feature>
<dbReference type="Pfam" id="PF04000">
    <property type="entry name" value="Sas10_Utp3"/>
    <property type="match status" value="1"/>
</dbReference>
<feature type="compositionally biased region" description="Acidic residues" evidence="1">
    <location>
        <begin position="151"/>
        <end position="163"/>
    </location>
</feature>
<feature type="region of interest" description="Disordered" evidence="1">
    <location>
        <begin position="117"/>
        <end position="240"/>
    </location>
</feature>
<feature type="compositionally biased region" description="Basic and acidic residues" evidence="1">
    <location>
        <begin position="348"/>
        <end position="358"/>
    </location>
</feature>
<dbReference type="PANTHER" id="PTHR13237">
    <property type="entry name" value="SOMETHING ABOUT SILENCING PROTEIN 10-RELATED"/>
    <property type="match status" value="1"/>
</dbReference>
<feature type="compositionally biased region" description="Basic and acidic residues" evidence="1">
    <location>
        <begin position="328"/>
        <end position="340"/>
    </location>
</feature>
<dbReference type="GO" id="GO:0032040">
    <property type="term" value="C:small-subunit processome"/>
    <property type="evidence" value="ECO:0007669"/>
    <property type="project" value="TreeGrafter"/>
</dbReference>
<dbReference type="STRING" id="857340.A0A086T720"/>
<reference evidence="3" key="1">
    <citation type="journal article" date="2014" name="Genome Announc.">
        <title>Genome sequence and annotation of Acremonium chrysogenum, producer of the beta-lactam antibiotic cephalosporin C.</title>
        <authorList>
            <person name="Terfehr D."/>
            <person name="Dahlmann T.A."/>
            <person name="Specht T."/>
            <person name="Zadra I."/>
            <person name="Kuernsteiner H."/>
            <person name="Kueck U."/>
        </authorList>
    </citation>
    <scope>NUCLEOTIDE SEQUENCE [LARGE SCALE GENOMIC DNA]</scope>
    <source>
        <strain evidence="3">ATCC 11550 / CBS 779.69 / DSM 880 / IAM 14645 / JCM 23072 / IMI 49137</strain>
    </source>
</reference>
<comment type="caution">
    <text evidence="2">The sequence shown here is derived from an EMBL/GenBank/DDBJ whole genome shotgun (WGS) entry which is preliminary data.</text>
</comment>
<dbReference type="Proteomes" id="UP000029964">
    <property type="component" value="Unassembled WGS sequence"/>
</dbReference>
<feature type="compositionally biased region" description="Basic and acidic residues" evidence="1">
    <location>
        <begin position="218"/>
        <end position="234"/>
    </location>
</feature>
<dbReference type="GO" id="GO:0000462">
    <property type="term" value="P:maturation of SSU-rRNA from tricistronic rRNA transcript (SSU-rRNA, 5.8S rRNA, LSU-rRNA)"/>
    <property type="evidence" value="ECO:0007669"/>
    <property type="project" value="TreeGrafter"/>
</dbReference>
<dbReference type="OrthoDB" id="203440at2759"/>
<name>A0A086T720_HAPC1</name>
<dbReference type="EMBL" id="JPKY01000036">
    <property type="protein sequence ID" value="KFH45152.1"/>
    <property type="molecule type" value="Genomic_DNA"/>
</dbReference>
<keyword evidence="3" id="KW-1185">Reference proteome</keyword>
<organism evidence="2 3">
    <name type="scientific">Hapsidospora chrysogenum (strain ATCC 11550 / CBS 779.69 / DSM 880 / IAM 14645 / JCM 23072 / IMI 49137)</name>
    <name type="common">Acremonium chrysogenum</name>
    <dbReference type="NCBI Taxonomy" id="857340"/>
    <lineage>
        <taxon>Eukaryota</taxon>
        <taxon>Fungi</taxon>
        <taxon>Dikarya</taxon>
        <taxon>Ascomycota</taxon>
        <taxon>Pezizomycotina</taxon>
        <taxon>Sordariomycetes</taxon>
        <taxon>Hypocreomycetidae</taxon>
        <taxon>Hypocreales</taxon>
        <taxon>Bionectriaceae</taxon>
        <taxon>Hapsidospora</taxon>
    </lineage>
</organism>
<gene>
    <name evidence="2" type="ORF">ACRE_039800</name>
</gene>
<dbReference type="InterPro" id="IPR007146">
    <property type="entry name" value="Sas10/Utp3/C1D"/>
</dbReference>
<accession>A0A086T720</accession>
<feature type="compositionally biased region" description="Basic and acidic residues" evidence="1">
    <location>
        <begin position="271"/>
        <end position="284"/>
    </location>
</feature>
<feature type="region of interest" description="Disordered" evidence="1">
    <location>
        <begin position="262"/>
        <end position="387"/>
    </location>
</feature>
<evidence type="ECO:0000313" key="2">
    <source>
        <dbReference type="EMBL" id="KFH45152.1"/>
    </source>
</evidence>
<dbReference type="HOGENOM" id="CLU_065858_0_0_1"/>
<dbReference type="PANTHER" id="PTHR13237:SF9">
    <property type="entry name" value="NEUROGUIDIN"/>
    <property type="match status" value="1"/>
</dbReference>
<proteinExistence type="predicted"/>
<sequence>MAAPTSLPALLDSLTQSLASVQEAAPKVSAIDRPKDGISLLDVKNELLLSYLQNLVFLILLKLRNAKDASGKGEKEVDEAVRAKLIELRLYLEKGARPLEEKLRFSIERFLSRAYESQREEDQKKHAKKLNGHGATGSESESASASGSSSGEEESDDDNDSVDGVDHERRPAPKASAGRNRGAPKLGGLVDDATVQPAHQDRDGAPSGVYRPPRRERHVMDAPSDRRGKGDRRPAKSNVMDEFVASELSGVPLAEPSIGTTIVQGGRKMKTSRERADEAERQAYEETNFVRLPKESKKDRAKKNREAGHSSRMTFGGEEWHNLGQGVDRIDRLTKRKEGGRGAGVRAMLEKSRKRGIDTTDGPRGSGSGAIGEQFNKRVKRMNMEKR</sequence>